<evidence type="ECO:0000259" key="4">
    <source>
        <dbReference type="SMART" id="SM00382"/>
    </source>
</evidence>
<dbReference type="SUPFAM" id="SSF52540">
    <property type="entry name" value="P-loop containing nucleoside triphosphate hydrolases"/>
    <property type="match status" value="1"/>
</dbReference>
<dbReference type="InterPro" id="IPR047661">
    <property type="entry name" value="IstB"/>
</dbReference>
<dbReference type="InterPro" id="IPR003593">
    <property type="entry name" value="AAA+_ATPase"/>
</dbReference>
<dbReference type="PIRSF" id="PIRSF003073">
    <property type="entry name" value="DNAC_TnpB_IstB"/>
    <property type="match status" value="1"/>
</dbReference>
<evidence type="ECO:0000256" key="2">
    <source>
        <dbReference type="ARBA" id="ARBA00022741"/>
    </source>
</evidence>
<dbReference type="PANTHER" id="PTHR30050">
    <property type="entry name" value="CHROMOSOMAL REPLICATION INITIATOR PROTEIN DNAA"/>
    <property type="match status" value="1"/>
</dbReference>
<feature type="domain" description="AAA+ ATPase" evidence="4">
    <location>
        <begin position="41"/>
        <end position="173"/>
    </location>
</feature>
<dbReference type="KEGG" id="barh:WN72_10240"/>
<dbReference type="NCBIfam" id="NF038214">
    <property type="entry name" value="IS21_help_AAA"/>
    <property type="match status" value="1"/>
</dbReference>
<dbReference type="AlphaFoldDB" id="A0AAE7NNJ3"/>
<evidence type="ECO:0000313" key="5">
    <source>
        <dbReference type="EMBL" id="QOZ66675.1"/>
    </source>
</evidence>
<sequence>MALKLAHFPAVKELAGFDFEAQPSIDPKQIRDLAASRWIANGENVLLLGPPGVGKTHLSIALGREAILAGYTVQFTTATTLVAGMAKAHGERRLDEKLLALAKPKLLIVDELGYLPLEPDAARLFFQLVSRRYETGAMLITSNRSVAEWGTVFADPVVATAIVDRLLHHSHVLTIRGDSYRLRAKRKSGLIKPPTAGDGPPVGSASLRREATIKRHHEPDGGGSSS</sequence>
<dbReference type="Proteomes" id="UP000594015">
    <property type="component" value="Chromosome"/>
</dbReference>
<dbReference type="GO" id="GO:0006260">
    <property type="term" value="P:DNA replication"/>
    <property type="evidence" value="ECO:0007669"/>
    <property type="project" value="TreeGrafter"/>
</dbReference>
<name>A0AAE7NNJ3_9BRAD</name>
<keyword evidence="3 5" id="KW-0067">ATP-binding</keyword>
<accession>A0AAE7NNJ3</accession>
<dbReference type="InterPro" id="IPR028350">
    <property type="entry name" value="DNAC/IstB-like"/>
</dbReference>
<reference evidence="5 6" key="1">
    <citation type="submission" date="2018-06" db="EMBL/GenBank/DDBJ databases">
        <title>Comparative genomics of Bradyrhizobium nodulating Arachidis hypogaea.</title>
        <authorList>
            <person name="Li Y."/>
        </authorList>
    </citation>
    <scope>NUCLEOTIDE SEQUENCE [LARGE SCALE GENOMIC DNA]</scope>
    <source>
        <strain evidence="5 6">CCBAU 051107</strain>
    </source>
</reference>
<proteinExistence type="inferred from homology"/>
<evidence type="ECO:0000256" key="1">
    <source>
        <dbReference type="ARBA" id="ARBA00008059"/>
    </source>
</evidence>
<dbReference type="SMART" id="SM00382">
    <property type="entry name" value="AAA"/>
    <property type="match status" value="1"/>
</dbReference>
<dbReference type="Gene3D" id="3.40.50.300">
    <property type="entry name" value="P-loop containing nucleotide triphosphate hydrolases"/>
    <property type="match status" value="1"/>
</dbReference>
<dbReference type="GO" id="GO:0005524">
    <property type="term" value="F:ATP binding"/>
    <property type="evidence" value="ECO:0007669"/>
    <property type="project" value="UniProtKB-KW"/>
</dbReference>
<dbReference type="EMBL" id="CP030050">
    <property type="protein sequence ID" value="QOZ66675.1"/>
    <property type="molecule type" value="Genomic_DNA"/>
</dbReference>
<dbReference type="InterPro" id="IPR027417">
    <property type="entry name" value="P-loop_NTPase"/>
</dbReference>
<dbReference type="PANTHER" id="PTHR30050:SF4">
    <property type="entry name" value="ATP-BINDING PROTEIN RV3427C IN INSERTION SEQUENCE-RELATED"/>
    <property type="match status" value="1"/>
</dbReference>
<gene>
    <name evidence="5" type="ORF">WN72_10240</name>
</gene>
<dbReference type="InterPro" id="IPR002611">
    <property type="entry name" value="IstB_ATP-bd"/>
</dbReference>
<dbReference type="Pfam" id="PF01695">
    <property type="entry name" value="IstB_IS21"/>
    <property type="match status" value="1"/>
</dbReference>
<protein>
    <submittedName>
        <fullName evidence="5">ATP-binding protein</fullName>
    </submittedName>
</protein>
<evidence type="ECO:0000256" key="3">
    <source>
        <dbReference type="ARBA" id="ARBA00022840"/>
    </source>
</evidence>
<dbReference type="CDD" id="cd00009">
    <property type="entry name" value="AAA"/>
    <property type="match status" value="1"/>
</dbReference>
<evidence type="ECO:0000313" key="6">
    <source>
        <dbReference type="Proteomes" id="UP000594015"/>
    </source>
</evidence>
<keyword evidence="2" id="KW-0547">Nucleotide-binding</keyword>
<organism evidence="5 6">
    <name type="scientific">Bradyrhizobium arachidis</name>
    <dbReference type="NCBI Taxonomy" id="858423"/>
    <lineage>
        <taxon>Bacteria</taxon>
        <taxon>Pseudomonadati</taxon>
        <taxon>Pseudomonadota</taxon>
        <taxon>Alphaproteobacteria</taxon>
        <taxon>Hyphomicrobiales</taxon>
        <taxon>Nitrobacteraceae</taxon>
        <taxon>Bradyrhizobium</taxon>
    </lineage>
</organism>
<comment type="similarity">
    <text evidence="1">Belongs to the IS21/IS1162 putative ATP-binding protein family.</text>
</comment>